<name>A0A1Y1XFP6_9FUNG</name>
<dbReference type="Proteomes" id="UP000193498">
    <property type="component" value="Unassembled WGS sequence"/>
</dbReference>
<sequence>MVISAILKTTWRLLCIALLLINASFAQDTQVPRLNAVAFQDGRTIWTFSRFKNYTAFVNANPQSPTYIQELKASILPDLVVAYDKNRNLLFQRDDFPPLWSDDHSLFVALPSGDIGYFYIELGTNLLNLQLYSIDGKKKREKIALQDVITYSAAVSLASPTRILLAFIDIDPKSGPSLKMQMFDDEGRPIGNPSLISSNIFDANQKTLYQPSVSVSATADGSFLVSWPGKTRNGDNVLRAAYVSPGQPINKAFLVSTSTANTGFMKINKCDTLRAGDGHYCIYEEWTPQGGTTWARVTFITVFSYSGSVYDTPTRLGNSTEDVSKVFSPAMNIALPYGGLLVTTDYKADPANPSAMPAIFLYDREWNPKPYDGKNIKSYTVCVLPNNTVITLEQAKQPSAPVNPADWFIQPGWRAVQEGLPKFLPGKLCWLLPAYKAILIKTFLRLEVW</sequence>
<feature type="signal peptide" evidence="1">
    <location>
        <begin position="1"/>
        <end position="26"/>
    </location>
</feature>
<evidence type="ECO:0000256" key="1">
    <source>
        <dbReference type="SAM" id="SignalP"/>
    </source>
</evidence>
<reference evidence="2 3" key="1">
    <citation type="submission" date="2016-07" db="EMBL/GenBank/DDBJ databases">
        <title>Pervasive Adenine N6-methylation of Active Genes in Fungi.</title>
        <authorList>
            <consortium name="DOE Joint Genome Institute"/>
            <person name="Mondo S.J."/>
            <person name="Dannebaum R.O."/>
            <person name="Kuo R.C."/>
            <person name="Labutti K."/>
            <person name="Haridas S."/>
            <person name="Kuo A."/>
            <person name="Salamov A."/>
            <person name="Ahrendt S.R."/>
            <person name="Lipzen A."/>
            <person name="Sullivan W."/>
            <person name="Andreopoulos W.B."/>
            <person name="Clum A."/>
            <person name="Lindquist E."/>
            <person name="Daum C."/>
            <person name="Ramamoorthy G.K."/>
            <person name="Gryganskyi A."/>
            <person name="Culley D."/>
            <person name="Magnuson J.K."/>
            <person name="James T.Y."/>
            <person name="O'Malley M.A."/>
            <person name="Stajich J.E."/>
            <person name="Spatafora J.W."/>
            <person name="Visel A."/>
            <person name="Grigoriev I.V."/>
        </authorList>
    </citation>
    <scope>NUCLEOTIDE SEQUENCE [LARGE SCALE GENOMIC DNA]</scope>
    <source>
        <strain evidence="2 3">CBS 931.73</strain>
    </source>
</reference>
<keyword evidence="3" id="KW-1185">Reference proteome</keyword>
<comment type="caution">
    <text evidence="2">The sequence shown here is derived from an EMBL/GenBank/DDBJ whole genome shotgun (WGS) entry which is preliminary data.</text>
</comment>
<dbReference type="AlphaFoldDB" id="A0A1Y1XFP6"/>
<dbReference type="InParanoid" id="A0A1Y1XFP6"/>
<proteinExistence type="predicted"/>
<feature type="chain" id="PRO_5013050504" evidence="1">
    <location>
        <begin position="27"/>
        <end position="449"/>
    </location>
</feature>
<organism evidence="2 3">
    <name type="scientific">Basidiobolus meristosporus CBS 931.73</name>
    <dbReference type="NCBI Taxonomy" id="1314790"/>
    <lineage>
        <taxon>Eukaryota</taxon>
        <taxon>Fungi</taxon>
        <taxon>Fungi incertae sedis</taxon>
        <taxon>Zoopagomycota</taxon>
        <taxon>Entomophthoromycotina</taxon>
        <taxon>Basidiobolomycetes</taxon>
        <taxon>Basidiobolales</taxon>
        <taxon>Basidiobolaceae</taxon>
        <taxon>Basidiobolus</taxon>
    </lineage>
</organism>
<keyword evidence="1" id="KW-0732">Signal</keyword>
<gene>
    <name evidence="2" type="ORF">K493DRAFT_87594</name>
</gene>
<protein>
    <submittedName>
        <fullName evidence="2">Uncharacterized protein</fullName>
    </submittedName>
</protein>
<evidence type="ECO:0000313" key="2">
    <source>
        <dbReference type="EMBL" id="ORX84204.1"/>
    </source>
</evidence>
<dbReference type="EMBL" id="MCFE01000616">
    <property type="protein sequence ID" value="ORX84204.1"/>
    <property type="molecule type" value="Genomic_DNA"/>
</dbReference>
<accession>A0A1Y1XFP6</accession>
<evidence type="ECO:0000313" key="3">
    <source>
        <dbReference type="Proteomes" id="UP000193498"/>
    </source>
</evidence>